<keyword evidence="4" id="KW-0138">CF(0)</keyword>
<keyword evidence="6" id="KW-0999">Mitochondrion inner membrane</keyword>
<dbReference type="GO" id="GO:0015986">
    <property type="term" value="P:proton motive force-driven ATP synthesis"/>
    <property type="evidence" value="ECO:0007669"/>
    <property type="project" value="InterPro"/>
</dbReference>
<dbReference type="SUPFAM" id="SSF161065">
    <property type="entry name" value="ATP synthase D chain-like"/>
    <property type="match status" value="1"/>
</dbReference>
<dbReference type="GO" id="GO:0015078">
    <property type="term" value="F:proton transmembrane transporter activity"/>
    <property type="evidence" value="ECO:0007669"/>
    <property type="project" value="InterPro"/>
</dbReference>
<keyword evidence="7" id="KW-0406">Ion transport</keyword>
<evidence type="ECO:0000256" key="6">
    <source>
        <dbReference type="ARBA" id="ARBA00022792"/>
    </source>
</evidence>
<evidence type="ECO:0000256" key="7">
    <source>
        <dbReference type="ARBA" id="ARBA00023065"/>
    </source>
</evidence>
<evidence type="ECO:0000313" key="11">
    <source>
        <dbReference type="Proteomes" id="UP000504634"/>
    </source>
</evidence>
<dbReference type="GeneID" id="115632080"/>
<keyword evidence="5" id="KW-0375">Hydrogen ion transport</keyword>
<feature type="region of interest" description="Disordered" evidence="10">
    <location>
        <begin position="193"/>
        <end position="269"/>
    </location>
</feature>
<organism evidence="11 12">
    <name type="scientific">Drosophila lebanonensis</name>
    <name type="common">Fruit fly</name>
    <name type="synonym">Scaptodrosophila lebanonensis</name>
    <dbReference type="NCBI Taxonomy" id="7225"/>
    <lineage>
        <taxon>Eukaryota</taxon>
        <taxon>Metazoa</taxon>
        <taxon>Ecdysozoa</taxon>
        <taxon>Arthropoda</taxon>
        <taxon>Hexapoda</taxon>
        <taxon>Insecta</taxon>
        <taxon>Pterygota</taxon>
        <taxon>Neoptera</taxon>
        <taxon>Endopterygota</taxon>
        <taxon>Diptera</taxon>
        <taxon>Brachycera</taxon>
        <taxon>Muscomorpha</taxon>
        <taxon>Ephydroidea</taxon>
        <taxon>Drosophilidae</taxon>
        <taxon>Scaptodrosophila</taxon>
    </lineage>
</organism>
<keyword evidence="8" id="KW-0496">Mitochondrion</keyword>
<evidence type="ECO:0000256" key="9">
    <source>
        <dbReference type="ARBA" id="ARBA00023136"/>
    </source>
</evidence>
<evidence type="ECO:0000313" key="12">
    <source>
        <dbReference type="RefSeq" id="XP_030384905.1"/>
    </source>
</evidence>
<protein>
    <submittedName>
        <fullName evidence="12">Titin</fullName>
    </submittedName>
</protein>
<proteinExistence type="inferred from homology"/>
<keyword evidence="11" id="KW-1185">Reference proteome</keyword>
<feature type="region of interest" description="Disordered" evidence="10">
    <location>
        <begin position="682"/>
        <end position="722"/>
    </location>
</feature>
<dbReference type="Gene3D" id="6.10.280.70">
    <property type="match status" value="1"/>
</dbReference>
<keyword evidence="3" id="KW-0813">Transport</keyword>
<evidence type="ECO:0000256" key="3">
    <source>
        <dbReference type="ARBA" id="ARBA00022448"/>
    </source>
</evidence>
<evidence type="ECO:0000256" key="5">
    <source>
        <dbReference type="ARBA" id="ARBA00022781"/>
    </source>
</evidence>
<dbReference type="OrthoDB" id="35799at2759"/>
<evidence type="ECO:0000256" key="4">
    <source>
        <dbReference type="ARBA" id="ARBA00022547"/>
    </source>
</evidence>
<evidence type="ECO:0000256" key="8">
    <source>
        <dbReference type="ARBA" id="ARBA00023128"/>
    </source>
</evidence>
<gene>
    <name evidence="12" type="primary">LOC115632080</name>
</gene>
<feature type="region of interest" description="Disordered" evidence="10">
    <location>
        <begin position="623"/>
        <end position="649"/>
    </location>
</feature>
<dbReference type="RefSeq" id="XP_030384905.1">
    <property type="nucleotide sequence ID" value="XM_030529045.1"/>
</dbReference>
<comment type="similarity">
    <text evidence="2">Belongs to the ATPase d subunit family.</text>
</comment>
<feature type="compositionally biased region" description="Low complexity" evidence="10">
    <location>
        <begin position="204"/>
        <end position="230"/>
    </location>
</feature>
<feature type="region of interest" description="Disordered" evidence="10">
    <location>
        <begin position="756"/>
        <end position="807"/>
    </location>
</feature>
<feature type="region of interest" description="Disordered" evidence="10">
    <location>
        <begin position="403"/>
        <end position="425"/>
    </location>
</feature>
<feature type="compositionally biased region" description="Basic and acidic residues" evidence="10">
    <location>
        <begin position="782"/>
        <end position="796"/>
    </location>
</feature>
<comment type="subcellular location">
    <subcellularLocation>
        <location evidence="1">Mitochondrion inner membrane</location>
    </subcellularLocation>
</comment>
<dbReference type="GO" id="GO:0045259">
    <property type="term" value="C:proton-transporting ATP synthase complex"/>
    <property type="evidence" value="ECO:0007669"/>
    <property type="project" value="UniProtKB-KW"/>
</dbReference>
<evidence type="ECO:0000256" key="1">
    <source>
        <dbReference type="ARBA" id="ARBA00004273"/>
    </source>
</evidence>
<dbReference type="InterPro" id="IPR036228">
    <property type="entry name" value="ATP_synth_F0_dsu_sf_mt"/>
</dbReference>
<evidence type="ECO:0000256" key="2">
    <source>
        <dbReference type="ARBA" id="ARBA00006842"/>
    </source>
</evidence>
<dbReference type="PANTHER" id="PTHR12700">
    <property type="entry name" value="ATP SYNTHASE SUBUNIT D, MITOCHONDRIAL"/>
    <property type="match status" value="1"/>
</dbReference>
<accession>A0A6J2UA73</accession>
<dbReference type="InterPro" id="IPR008689">
    <property type="entry name" value="ATP_synth_F0_dsu_mt"/>
</dbReference>
<feature type="region of interest" description="Disordered" evidence="10">
    <location>
        <begin position="365"/>
        <end position="388"/>
    </location>
</feature>
<dbReference type="Proteomes" id="UP000504634">
    <property type="component" value="Unplaced"/>
</dbReference>
<feature type="compositionally biased region" description="Basic and acidic residues" evidence="10">
    <location>
        <begin position="690"/>
        <end position="703"/>
    </location>
</feature>
<dbReference type="GO" id="GO:0005743">
    <property type="term" value="C:mitochondrial inner membrane"/>
    <property type="evidence" value="ECO:0007669"/>
    <property type="project" value="UniProtKB-SubCell"/>
</dbReference>
<evidence type="ECO:0000256" key="10">
    <source>
        <dbReference type="SAM" id="MobiDB-lite"/>
    </source>
</evidence>
<sequence length="989" mass="110873">MWEKFMTCFKSNGGKPCEAVKLTELYKRVPPNQRQEFQNFLRKHEEYKQRVRKFPGSMPRIDWKYYEQNVRPEFVSWVKDFQKKYDHLDSVFANRHSMINYANYFSNVDKETAELKKQIAKYKEESNCRIKVLQERLNYIKGLKPYEEMTMEEFCLTRPESAPDFINKPTFWPHLPEEQVPGPMVVHIPEEVPEQDKKPPSTEGTKPPAAAPSGTSPPKAPPADMAKPSPGDTKPPSPDQKVPECSSPQVAPPSKVSTPPVESGSAASASKDCIKLIPTDKNPYVKSETCKSLDGKTGDQLKTKVDGQSKDFEAMAADLAARGAELASQLITTGSNILRTIFQKVAAKKREMEEASKAAKIKEAEKIAASKIQPKPSPEDAVYQNRKGSPDVCQKTIIQGDERIEPDVKPHHANLSNKSGAPCEKHKDVCPDEVCPQKDNKKPKDCRDIESEDRKCFQKLETFSQESTECEENIAKSDCRDFQKLEPISVENAKSIEKKDCENAKPIEKKDCENAKPIEKKDCENAKSMDKKDCKNVRLIEKKDCEPQQESDTEGKTDLRKKVDEDCTALHQEKPNAKVDDNPKSNAKIDLETCEPVFVCTNIDPDIKGTGPKSTTNKKLAEAIAKPSRTSKPEHSNDPEAQMKTFVSSSDKNVITGEIVITEDSSESKELHPLVLDKSKPRLPIATTDNTHKMSSEIDERADTGMMRGITLSGKPKYVDPKEFKEQQERFNLKKTTQKDSIPLTTNYTKRDFQPIKLGGKLKPGLESEEEEYNRETSGSEIKYHKGGSESTKDINDAMTLNERSDLSGRGDGWEIFKKLSKDKMKKQFDSKELVEPIKQAVEKTTEEHNVREDKGKPKDVAENVKSKEAVTPDDMAKNVFTMATDAATLLTEATKALENAKKAVNDNVGLEAAYLSARIHADRALAEAHKAVAAARKLTKRAQNSSKSKYSEAAMLAEKHAMLAKLLAKRALHLKREIAKLLGTKKSK</sequence>
<reference evidence="12" key="1">
    <citation type="submission" date="2025-08" db="UniProtKB">
        <authorList>
            <consortium name="RefSeq"/>
        </authorList>
    </citation>
    <scope>IDENTIFICATION</scope>
    <source>
        <strain evidence="12">11010-0011.00</strain>
        <tissue evidence="12">Whole body</tissue>
    </source>
</reference>
<dbReference type="AlphaFoldDB" id="A0A6J2UA73"/>
<keyword evidence="9" id="KW-0472">Membrane</keyword>
<dbReference type="Pfam" id="PF05873">
    <property type="entry name" value="Mt_ATP-synt_D"/>
    <property type="match status" value="1"/>
</dbReference>
<feature type="region of interest" description="Disordered" evidence="10">
    <location>
        <begin position="844"/>
        <end position="870"/>
    </location>
</feature>
<name>A0A6J2UA73_DROLE</name>